<proteinExistence type="predicted"/>
<evidence type="ECO:0000259" key="2">
    <source>
        <dbReference type="PROSITE" id="PS50053"/>
    </source>
</evidence>
<accession>A0A5N6KP21</accession>
<dbReference type="Proteomes" id="UP000327013">
    <property type="component" value="Unassembled WGS sequence"/>
</dbReference>
<gene>
    <name evidence="3" type="ORF">FH972_021332</name>
</gene>
<dbReference type="OrthoDB" id="3365399at2759"/>
<feature type="compositionally biased region" description="Polar residues" evidence="1">
    <location>
        <begin position="177"/>
        <end position="188"/>
    </location>
</feature>
<feature type="compositionally biased region" description="Low complexity" evidence="1">
    <location>
        <begin position="195"/>
        <end position="211"/>
    </location>
</feature>
<dbReference type="InterPro" id="IPR000626">
    <property type="entry name" value="Ubiquitin-like_dom"/>
</dbReference>
<dbReference type="SUPFAM" id="SSF54236">
    <property type="entry name" value="Ubiquitin-like"/>
    <property type="match status" value="1"/>
</dbReference>
<feature type="compositionally biased region" description="Polar residues" evidence="1">
    <location>
        <begin position="26"/>
        <end position="40"/>
    </location>
</feature>
<protein>
    <recommendedName>
        <fullName evidence="2">Ubiquitin-like domain-containing protein</fullName>
    </recommendedName>
</protein>
<dbReference type="PROSITE" id="PS50053">
    <property type="entry name" value="UBIQUITIN_2"/>
    <property type="match status" value="1"/>
</dbReference>
<name>A0A5N6KP21_9ROSI</name>
<feature type="compositionally biased region" description="Basic and acidic residues" evidence="1">
    <location>
        <begin position="56"/>
        <end position="78"/>
    </location>
</feature>
<dbReference type="InterPro" id="IPR029071">
    <property type="entry name" value="Ubiquitin-like_domsf"/>
</dbReference>
<comment type="caution">
    <text evidence="3">The sequence shown here is derived from an EMBL/GenBank/DDBJ whole genome shotgun (WGS) entry which is preliminary data.</text>
</comment>
<evidence type="ECO:0000313" key="3">
    <source>
        <dbReference type="EMBL" id="KAB8337028.1"/>
    </source>
</evidence>
<dbReference type="Pfam" id="PF11976">
    <property type="entry name" value="Rad60-SLD"/>
    <property type="match status" value="1"/>
</dbReference>
<dbReference type="InterPro" id="IPR022617">
    <property type="entry name" value="Rad60/SUMO-like_dom"/>
</dbReference>
<feature type="domain" description="Ubiquitin-like" evidence="2">
    <location>
        <begin position="399"/>
        <end position="471"/>
    </location>
</feature>
<dbReference type="EMBL" id="VIBQ01000009">
    <property type="protein sequence ID" value="KAB8337028.1"/>
    <property type="molecule type" value="Genomic_DNA"/>
</dbReference>
<dbReference type="Gene3D" id="3.10.20.90">
    <property type="entry name" value="Phosphatidylinositol 3-kinase Catalytic Subunit, Chain A, domain 1"/>
    <property type="match status" value="1"/>
</dbReference>
<sequence>MSGIFKKRPWNRGLNYNVDDEDDDSGNNVEMFSRSHQLVKQRQIEMDNRKAHRRQQYLEDKGKGKEKVGARGVDRKQSPGDTTSKAIVDSIEDLKAASLAGNDDTPQSPPRKPRTVIALDDSDENDATQTTATQSPTKHKDQPATKATLADDDSDAEIRALAARRRAREAVAKGSGELSTPSTGAEASTSKDDATPATQATPTQPEQDPPAVSAAPLPSFVPTSKARSTSTDAAAGAQAEPTISILLHSRIPDTQPLIVKRLISQPLKMVRVGFCKFNKLPKEVEDSVFLTWRRHRLFDITTCRSIGIDVDASGEVYIKGDRLGSSYGNFGGGGGDDSDDDYGGAKVHMEVVTQAIFDDDKKALEARFGRRREASSPTSNAAVVAAKQPNGQDSMERRVKIILRSKGYEEYKLSVRLTTTFQQVVNVFRSQRNVPAEKEVFLMFDGDRLAGADTVDTSEIDDMDYIDVHVK</sequence>
<reference evidence="3 4" key="1">
    <citation type="submission" date="2019-06" db="EMBL/GenBank/DDBJ databases">
        <title>A chromosomal-level reference genome of Carpinus fangiana (Coryloideae, Betulaceae).</title>
        <authorList>
            <person name="Yang X."/>
            <person name="Wang Z."/>
            <person name="Zhang L."/>
            <person name="Hao G."/>
            <person name="Liu J."/>
            <person name="Yang Y."/>
        </authorList>
    </citation>
    <scope>NUCLEOTIDE SEQUENCE [LARGE SCALE GENOMIC DNA]</scope>
    <source>
        <strain evidence="3">Cfa_2016G</strain>
        <tissue evidence="3">Leaf</tissue>
    </source>
</reference>
<evidence type="ECO:0000256" key="1">
    <source>
        <dbReference type="SAM" id="MobiDB-lite"/>
    </source>
</evidence>
<feature type="compositionally biased region" description="Polar residues" evidence="1">
    <location>
        <begin position="127"/>
        <end position="136"/>
    </location>
</feature>
<feature type="compositionally biased region" description="Basic residues" evidence="1">
    <location>
        <begin position="1"/>
        <end position="10"/>
    </location>
</feature>
<feature type="compositionally biased region" description="Polar residues" evidence="1">
    <location>
        <begin position="221"/>
        <end position="232"/>
    </location>
</feature>
<dbReference type="AlphaFoldDB" id="A0A5N6KP21"/>
<organism evidence="3 4">
    <name type="scientific">Carpinus fangiana</name>
    <dbReference type="NCBI Taxonomy" id="176857"/>
    <lineage>
        <taxon>Eukaryota</taxon>
        <taxon>Viridiplantae</taxon>
        <taxon>Streptophyta</taxon>
        <taxon>Embryophyta</taxon>
        <taxon>Tracheophyta</taxon>
        <taxon>Spermatophyta</taxon>
        <taxon>Magnoliopsida</taxon>
        <taxon>eudicotyledons</taxon>
        <taxon>Gunneridae</taxon>
        <taxon>Pentapetalae</taxon>
        <taxon>rosids</taxon>
        <taxon>fabids</taxon>
        <taxon>Fagales</taxon>
        <taxon>Betulaceae</taxon>
        <taxon>Carpinus</taxon>
    </lineage>
</organism>
<evidence type="ECO:0000313" key="4">
    <source>
        <dbReference type="Proteomes" id="UP000327013"/>
    </source>
</evidence>
<keyword evidence="4" id="KW-1185">Reference proteome</keyword>
<feature type="region of interest" description="Disordered" evidence="1">
    <location>
        <begin position="1"/>
        <end position="238"/>
    </location>
</feature>